<dbReference type="SUPFAM" id="SSF53335">
    <property type="entry name" value="S-adenosyl-L-methionine-dependent methyltransferases"/>
    <property type="match status" value="1"/>
</dbReference>
<proteinExistence type="inferred from homology"/>
<reference evidence="5 6" key="1">
    <citation type="submission" date="2021-01" db="EMBL/GenBank/DDBJ databases">
        <title>Whole genome shotgun sequence of Actinoplanes durhamensis NBRC 14914.</title>
        <authorList>
            <person name="Komaki H."/>
            <person name="Tamura T."/>
        </authorList>
    </citation>
    <scope>NUCLEOTIDE SEQUENCE [LARGE SCALE GENOMIC DNA]</scope>
    <source>
        <strain evidence="5 6">NBRC 14914</strain>
    </source>
</reference>
<name>A0ABQ3YU64_9ACTN</name>
<evidence type="ECO:0000256" key="3">
    <source>
        <dbReference type="ARBA" id="ARBA00022679"/>
    </source>
</evidence>
<comment type="caution">
    <text evidence="5">The sequence shown here is derived from an EMBL/GenBank/DDBJ whole genome shotgun (WGS) entry which is preliminary data.</text>
</comment>
<dbReference type="Gene3D" id="3.40.50.150">
    <property type="entry name" value="Vaccinia Virus protein VP39"/>
    <property type="match status" value="1"/>
</dbReference>
<keyword evidence="3" id="KW-0808">Transferase</keyword>
<evidence type="ECO:0000313" key="5">
    <source>
        <dbReference type="EMBL" id="GIE01142.1"/>
    </source>
</evidence>
<dbReference type="RefSeq" id="WP_203726758.1">
    <property type="nucleotide sequence ID" value="NZ_BAAATX010000025.1"/>
</dbReference>
<evidence type="ECO:0000313" key="6">
    <source>
        <dbReference type="Proteomes" id="UP000637628"/>
    </source>
</evidence>
<evidence type="ECO:0000256" key="1">
    <source>
        <dbReference type="ARBA" id="ARBA00006594"/>
    </source>
</evidence>
<dbReference type="InterPro" id="IPR002941">
    <property type="entry name" value="DNA_methylase_N4/N6"/>
</dbReference>
<dbReference type="Pfam" id="PF01555">
    <property type="entry name" value="N6_N4_Mtase"/>
    <property type="match status" value="1"/>
</dbReference>
<dbReference type="InterPro" id="IPR029063">
    <property type="entry name" value="SAM-dependent_MTases_sf"/>
</dbReference>
<keyword evidence="6" id="KW-1185">Reference proteome</keyword>
<accession>A0ABQ3YU64</accession>
<evidence type="ECO:0000259" key="4">
    <source>
        <dbReference type="Pfam" id="PF01555"/>
    </source>
</evidence>
<sequence length="615" mass="68265">MSRLTDLLRQLRAIEPGLARRLETEIAALADRRAFGLNFERHSSEAGEPIHPGLVSTGKIELGGDKPFHAVINAENEHALRALLFTHRGRVDCIYLDPPYNTGAKDWKYNNHYVADDDRYRHSKWLSFMERRLLLARELLNPADSVLIVTIDEKEYLRLGLLLEQTFPDGRMQMVSSVINPAGAGRAAEFARTDEYIFFVRIGRSRVLADQRQEERRPVTWDTLRRSDIASRRGTAKGGPSQFFPIYVDRRTGFIAGIGEPLPGDMPRTGAPVRPGCVAVFPVRPDGTEMNWGLTPDAARNRLRQGYLRAGRRTAGAPQEYAIGYLTGGIVSDIEAGHVEVTGRAPDGSVVAGYVTGRLVMPTTAWNRPSHDAQRFGTEILKDLLPGRRFPFPKSLYAVEDCLRHFLADKPAAVVVDFFAGSGTTTHATFRLNRQDGGRRTSIAITNNEVAEGEQAGLRARGLHPGDPQWEARGICEHITKPRTAAAATGRTPEGMPVKGDYRFTDEFPMAAGFEENIEFFTLTYDAGEFTRIAPLLWMRAGARGRRIEDVSAGWAVADSYGILADPGHTEDFIKALDDRVEVAFVVTEDDPLFESVAHALPAHVEPVHLRSFDL</sequence>
<protein>
    <recommendedName>
        <fullName evidence="4">DNA methylase N-4/N-6 domain-containing protein</fullName>
    </recommendedName>
</protein>
<gene>
    <name evidence="5" type="ORF">Adu01nite_24920</name>
</gene>
<evidence type="ECO:0000256" key="2">
    <source>
        <dbReference type="ARBA" id="ARBA00022603"/>
    </source>
</evidence>
<dbReference type="PROSITE" id="PS00092">
    <property type="entry name" value="N6_MTASE"/>
    <property type="match status" value="1"/>
</dbReference>
<feature type="domain" description="DNA methylase N-4/N-6" evidence="4">
    <location>
        <begin position="91"/>
        <end position="435"/>
    </location>
</feature>
<dbReference type="EMBL" id="BOML01000021">
    <property type="protein sequence ID" value="GIE01142.1"/>
    <property type="molecule type" value="Genomic_DNA"/>
</dbReference>
<dbReference type="Proteomes" id="UP000637628">
    <property type="component" value="Unassembled WGS sequence"/>
</dbReference>
<organism evidence="5 6">
    <name type="scientific">Paractinoplanes durhamensis</name>
    <dbReference type="NCBI Taxonomy" id="113563"/>
    <lineage>
        <taxon>Bacteria</taxon>
        <taxon>Bacillati</taxon>
        <taxon>Actinomycetota</taxon>
        <taxon>Actinomycetes</taxon>
        <taxon>Micromonosporales</taxon>
        <taxon>Micromonosporaceae</taxon>
        <taxon>Paractinoplanes</taxon>
    </lineage>
</organism>
<keyword evidence="2" id="KW-0489">Methyltransferase</keyword>
<dbReference type="InterPro" id="IPR002052">
    <property type="entry name" value="DNA_methylase_N6_adenine_CS"/>
</dbReference>
<comment type="similarity">
    <text evidence="1">Belongs to the N(4)/N(6)-methyltransferase family.</text>
</comment>